<dbReference type="InterPro" id="IPR038402">
    <property type="entry name" value="PvuII_sf"/>
</dbReference>
<sequence>MTVQDDQRERELCRTFNLHWTPGHERGGTDATFKIKIGDRTLLVPVEVKSTTGSTVSTARDVGIEHIRKWRSHFWIIGYYSRGGRPELQKTLCLSPNDIEPWVASIEQKILPDFQIAASAARRVQMADLYAICGEKASYTISDARKLHKNQWGKADYLREADVLKGGEKHFSQEKMLFLLRLRSQYIAERGATLNNPHITKTFLDSFLGTNREIYEDWSSNFKTVVQEYLAAYPDHPFVRWE</sequence>
<dbReference type="Proteomes" id="UP000180246">
    <property type="component" value="Unassembled WGS sequence"/>
</dbReference>
<name>A0A1S2NB48_9BURK</name>
<gene>
    <name evidence="1" type="ORF">LO55_1673</name>
</gene>
<dbReference type="EMBL" id="JRYB01000001">
    <property type="protein sequence ID" value="OIJ42298.1"/>
    <property type="molecule type" value="Genomic_DNA"/>
</dbReference>
<dbReference type="AlphaFoldDB" id="A0A1S2NB48"/>
<reference evidence="1 2" key="1">
    <citation type="submission" date="2014-10" db="EMBL/GenBank/DDBJ databases">
        <authorList>
            <person name="Seo M.-J."/>
            <person name="Seok Y.J."/>
            <person name="Cha I.-T."/>
        </authorList>
    </citation>
    <scope>NUCLEOTIDE SEQUENCE [LARGE SCALE GENOMIC DNA]</scope>
    <source>
        <strain evidence="1 2">NEU</strain>
    </source>
</reference>
<accession>A0A1S2NB48</accession>
<evidence type="ECO:0000313" key="2">
    <source>
        <dbReference type="Proteomes" id="UP000180246"/>
    </source>
</evidence>
<proteinExistence type="predicted"/>
<protein>
    <submittedName>
        <fullName evidence="1">Uncharacterized protein</fullName>
    </submittedName>
</protein>
<evidence type="ECO:0000313" key="1">
    <source>
        <dbReference type="EMBL" id="OIJ42298.1"/>
    </source>
</evidence>
<organism evidence="1 2">
    <name type="scientific">Massilia timonae</name>
    <dbReference type="NCBI Taxonomy" id="47229"/>
    <lineage>
        <taxon>Bacteria</taxon>
        <taxon>Pseudomonadati</taxon>
        <taxon>Pseudomonadota</taxon>
        <taxon>Betaproteobacteria</taxon>
        <taxon>Burkholderiales</taxon>
        <taxon>Oxalobacteraceae</taxon>
        <taxon>Telluria group</taxon>
        <taxon>Massilia</taxon>
    </lineage>
</organism>
<comment type="caution">
    <text evidence="1">The sequence shown here is derived from an EMBL/GenBank/DDBJ whole genome shotgun (WGS) entry which is preliminary data.</text>
</comment>
<dbReference type="Gene3D" id="3.40.210.10">
    <property type="entry name" value="PVUII Endonuclease, subunit A"/>
    <property type="match status" value="1"/>
</dbReference>
<dbReference type="RefSeq" id="WP_083415251.1">
    <property type="nucleotide sequence ID" value="NZ_JRYB01000001.1"/>
</dbReference>